<reference evidence="2" key="1">
    <citation type="journal article" date="2019" name="Int. J. Syst. Evol. Microbiol.">
        <title>The Global Catalogue of Microorganisms (GCM) 10K type strain sequencing project: providing services to taxonomists for standard genome sequencing and annotation.</title>
        <authorList>
            <consortium name="The Broad Institute Genomics Platform"/>
            <consortium name="The Broad Institute Genome Sequencing Center for Infectious Disease"/>
            <person name="Wu L."/>
            <person name="Ma J."/>
        </authorList>
    </citation>
    <scope>NUCLEOTIDE SEQUENCE [LARGE SCALE GENOMIC DNA]</scope>
    <source>
        <strain evidence="2">KCTC 52344</strain>
    </source>
</reference>
<dbReference type="RefSeq" id="WP_340233045.1">
    <property type="nucleotide sequence ID" value="NZ_JBBEWC010000001.1"/>
</dbReference>
<organism evidence="1 2">
    <name type="scientific">Emticicia soli</name>
    <dbReference type="NCBI Taxonomy" id="2027878"/>
    <lineage>
        <taxon>Bacteria</taxon>
        <taxon>Pseudomonadati</taxon>
        <taxon>Bacteroidota</taxon>
        <taxon>Cytophagia</taxon>
        <taxon>Cytophagales</taxon>
        <taxon>Leadbetterellaceae</taxon>
        <taxon>Emticicia</taxon>
    </lineage>
</organism>
<dbReference type="Proteomes" id="UP001597510">
    <property type="component" value="Unassembled WGS sequence"/>
</dbReference>
<gene>
    <name evidence="1" type="ORF">ACFSR2_20830</name>
</gene>
<sequence length="172" mass="19330">MERYQVKSLGSEPFELIKENSVLATLNYPSLYNTLKAEIKIANQSDVLVLKSPGIWKKNLELWNSTQCLLSSKLGWNLSVTIRIQETDYQLKVKSLLDGIFILQDTNENVLVKIDASMDWAYAKADFGIQVFDKTELFTPEVLLFLIHNCNYFLALSGNGSATEGMLAAMVA</sequence>
<keyword evidence="2" id="KW-1185">Reference proteome</keyword>
<dbReference type="EMBL" id="JBHULC010000038">
    <property type="protein sequence ID" value="MFD2523355.1"/>
    <property type="molecule type" value="Genomic_DNA"/>
</dbReference>
<evidence type="ECO:0000313" key="2">
    <source>
        <dbReference type="Proteomes" id="UP001597510"/>
    </source>
</evidence>
<proteinExistence type="predicted"/>
<protein>
    <submittedName>
        <fullName evidence="1">Uncharacterized protein</fullName>
    </submittedName>
</protein>
<name>A0ABW5JFH9_9BACT</name>
<comment type="caution">
    <text evidence="1">The sequence shown here is derived from an EMBL/GenBank/DDBJ whole genome shotgun (WGS) entry which is preliminary data.</text>
</comment>
<evidence type="ECO:0000313" key="1">
    <source>
        <dbReference type="EMBL" id="MFD2523355.1"/>
    </source>
</evidence>
<accession>A0ABW5JFH9</accession>